<feature type="region of interest" description="Disordered" evidence="1">
    <location>
        <begin position="81"/>
        <end position="104"/>
    </location>
</feature>
<dbReference type="Proteomes" id="UP001055439">
    <property type="component" value="Chromosome 10"/>
</dbReference>
<reference evidence="2" key="1">
    <citation type="submission" date="2022-05" db="EMBL/GenBank/DDBJ databases">
        <title>The Musa troglodytarum L. genome provides insights into the mechanism of non-climacteric behaviour and enrichment of carotenoids.</title>
        <authorList>
            <person name="Wang J."/>
        </authorList>
    </citation>
    <scope>NUCLEOTIDE SEQUENCE</scope>
    <source>
        <tissue evidence="2">Leaf</tissue>
    </source>
</reference>
<evidence type="ECO:0000256" key="1">
    <source>
        <dbReference type="SAM" id="MobiDB-lite"/>
    </source>
</evidence>
<dbReference type="EMBL" id="CP097503">
    <property type="protein sequence ID" value="URD81970.1"/>
    <property type="molecule type" value="Genomic_DNA"/>
</dbReference>
<feature type="region of interest" description="Disordered" evidence="1">
    <location>
        <begin position="1"/>
        <end position="36"/>
    </location>
</feature>
<dbReference type="OrthoDB" id="2018987at2759"/>
<dbReference type="AlphaFoldDB" id="A0A9E7EQB1"/>
<organism evidence="2 3">
    <name type="scientific">Musa troglodytarum</name>
    <name type="common">fe'i banana</name>
    <dbReference type="NCBI Taxonomy" id="320322"/>
    <lineage>
        <taxon>Eukaryota</taxon>
        <taxon>Viridiplantae</taxon>
        <taxon>Streptophyta</taxon>
        <taxon>Embryophyta</taxon>
        <taxon>Tracheophyta</taxon>
        <taxon>Spermatophyta</taxon>
        <taxon>Magnoliopsida</taxon>
        <taxon>Liliopsida</taxon>
        <taxon>Zingiberales</taxon>
        <taxon>Musaceae</taxon>
        <taxon>Musa</taxon>
    </lineage>
</organism>
<evidence type="ECO:0000313" key="3">
    <source>
        <dbReference type="Proteomes" id="UP001055439"/>
    </source>
</evidence>
<name>A0A9E7EQB1_9LILI</name>
<sequence length="147" mass="16221">MERPRHPDSSRRVTQPPPSHLARQDSRATSRGAGDAVGSFYLGQTARQRPKVKGKVDAIICCAARHLPQEDPFSALSLIPTSRKTTPKLPASPEAPILRKEEGGRRKEYRPCPKLCLREPVWEELELGNATPFLVSSVLPPRPAPNS</sequence>
<accession>A0A9E7EQB1</accession>
<keyword evidence="3" id="KW-1185">Reference proteome</keyword>
<protein>
    <submittedName>
        <fullName evidence="2">Uncharacterized protein</fullName>
    </submittedName>
</protein>
<feature type="compositionally biased region" description="Basic and acidic residues" evidence="1">
    <location>
        <begin position="1"/>
        <end position="11"/>
    </location>
</feature>
<proteinExistence type="predicted"/>
<evidence type="ECO:0000313" key="2">
    <source>
        <dbReference type="EMBL" id="URD81970.1"/>
    </source>
</evidence>
<gene>
    <name evidence="2" type="ORF">MUK42_02914</name>
</gene>